<dbReference type="InterPro" id="IPR011059">
    <property type="entry name" value="Metal-dep_hydrolase_composite"/>
</dbReference>
<proteinExistence type="predicted"/>
<accession>K1U9H6</accession>
<dbReference type="SUPFAM" id="SSF51338">
    <property type="entry name" value="Composite domain of metallo-dependent hydrolases"/>
    <property type="match status" value="1"/>
</dbReference>
<sequence>AIGHAGELGVIKEGALADFILIDAVKPHLMPVYNMVANLIYCGKAADVDTVVVNGEIVVEGRRIEGVDLSNLCFQVQHTAEDIARRTAAAKK</sequence>
<dbReference type="PANTHER" id="PTHR43794">
    <property type="entry name" value="AMINOHYDROLASE SSNA-RELATED"/>
    <property type="match status" value="1"/>
</dbReference>
<evidence type="ECO:0000256" key="1">
    <source>
        <dbReference type="ARBA" id="ARBA00022801"/>
    </source>
</evidence>
<comment type="caution">
    <text evidence="2">The sequence shown here is derived from an EMBL/GenBank/DDBJ whole genome shotgun (WGS) entry which is preliminary data.</text>
</comment>
<dbReference type="EMBL" id="AJWY01005963">
    <property type="protein sequence ID" value="EKC68186.1"/>
    <property type="molecule type" value="Genomic_DNA"/>
</dbReference>
<dbReference type="Gene3D" id="2.30.40.10">
    <property type="entry name" value="Urease, subunit C, domain 1"/>
    <property type="match status" value="1"/>
</dbReference>
<reference evidence="2" key="1">
    <citation type="journal article" date="2013" name="Environ. Microbiol.">
        <title>Microbiota from the distal guts of lean and obese adolescents exhibit partial functional redundancy besides clear differences in community structure.</title>
        <authorList>
            <person name="Ferrer M."/>
            <person name="Ruiz A."/>
            <person name="Lanza F."/>
            <person name="Haange S.B."/>
            <person name="Oberbach A."/>
            <person name="Till H."/>
            <person name="Bargiela R."/>
            <person name="Campoy C."/>
            <person name="Segura M.T."/>
            <person name="Richter M."/>
            <person name="von Bergen M."/>
            <person name="Seifert J."/>
            <person name="Suarez A."/>
        </authorList>
    </citation>
    <scope>NUCLEOTIDE SEQUENCE</scope>
</reference>
<gene>
    <name evidence="2" type="ORF">LEA_08922</name>
</gene>
<keyword evidence="1 2" id="KW-0378">Hydrolase</keyword>
<name>K1U9H6_9ZZZZ</name>
<protein>
    <submittedName>
        <fullName evidence="2">Chlorohydrolase family protein</fullName>
    </submittedName>
</protein>
<feature type="non-terminal residue" evidence="2">
    <location>
        <position position="1"/>
    </location>
</feature>
<evidence type="ECO:0000313" key="2">
    <source>
        <dbReference type="EMBL" id="EKC68186.1"/>
    </source>
</evidence>
<dbReference type="AlphaFoldDB" id="K1U9H6"/>
<dbReference type="PANTHER" id="PTHR43794:SF11">
    <property type="entry name" value="AMIDOHYDROLASE-RELATED DOMAIN-CONTAINING PROTEIN"/>
    <property type="match status" value="1"/>
</dbReference>
<dbReference type="InterPro" id="IPR050287">
    <property type="entry name" value="MTA/SAH_deaminase"/>
</dbReference>
<dbReference type="GO" id="GO:0016810">
    <property type="term" value="F:hydrolase activity, acting on carbon-nitrogen (but not peptide) bonds"/>
    <property type="evidence" value="ECO:0007669"/>
    <property type="project" value="InterPro"/>
</dbReference>
<organism evidence="2">
    <name type="scientific">human gut metagenome</name>
    <dbReference type="NCBI Taxonomy" id="408170"/>
    <lineage>
        <taxon>unclassified sequences</taxon>
        <taxon>metagenomes</taxon>
        <taxon>organismal metagenomes</taxon>
    </lineage>
</organism>